<feature type="domain" description="DUF1659" evidence="1">
    <location>
        <begin position="2"/>
        <end position="72"/>
    </location>
</feature>
<dbReference type="RefSeq" id="WP_342044883.1">
    <property type="nucleotide sequence ID" value="NZ_JAPCYI010000001.1"/>
</dbReference>
<protein>
    <submittedName>
        <fullName evidence="2">DUF1659 domain-containing protein</fullName>
    </submittedName>
</protein>
<evidence type="ECO:0000313" key="2">
    <source>
        <dbReference type="EMBL" id="MFB9758486.1"/>
    </source>
</evidence>
<evidence type="ECO:0000259" key="1">
    <source>
        <dbReference type="Pfam" id="PF07872"/>
    </source>
</evidence>
<dbReference type="EMBL" id="JBHMAF010000034">
    <property type="protein sequence ID" value="MFB9758486.1"/>
    <property type="molecule type" value="Genomic_DNA"/>
</dbReference>
<proteinExistence type="predicted"/>
<keyword evidence="3" id="KW-1185">Reference proteome</keyword>
<comment type="caution">
    <text evidence="2">The sequence shown here is derived from an EMBL/GenBank/DDBJ whole genome shotgun (WGS) entry which is preliminary data.</text>
</comment>
<dbReference type="Pfam" id="PF07872">
    <property type="entry name" value="DUF1659"/>
    <property type="match status" value="1"/>
</dbReference>
<gene>
    <name evidence="2" type="ORF">ACFFMS_08135</name>
</gene>
<reference evidence="2 3" key="1">
    <citation type="submission" date="2024-09" db="EMBL/GenBank/DDBJ databases">
        <authorList>
            <person name="Sun Q."/>
            <person name="Mori K."/>
        </authorList>
    </citation>
    <scope>NUCLEOTIDE SEQUENCE [LARGE SCALE GENOMIC DNA]</scope>
    <source>
        <strain evidence="2 3">JCM 11201</strain>
    </source>
</reference>
<sequence>MAVQTLITDVSVRLVFNGGMDMNGKPVLKNKLYKGIKPNAQPEKVHEAAIALASLQTYTLDAVQMLSTNDVAQA</sequence>
<accession>A0ABV5WDP6</accession>
<organism evidence="2 3">
    <name type="scientific">Ectobacillus funiculus</name>
    <dbReference type="NCBI Taxonomy" id="137993"/>
    <lineage>
        <taxon>Bacteria</taxon>
        <taxon>Bacillati</taxon>
        <taxon>Bacillota</taxon>
        <taxon>Bacilli</taxon>
        <taxon>Bacillales</taxon>
        <taxon>Bacillaceae</taxon>
        <taxon>Ectobacillus</taxon>
    </lineage>
</organism>
<dbReference type="Proteomes" id="UP001589609">
    <property type="component" value="Unassembled WGS sequence"/>
</dbReference>
<name>A0ABV5WDP6_9BACI</name>
<evidence type="ECO:0000313" key="3">
    <source>
        <dbReference type="Proteomes" id="UP001589609"/>
    </source>
</evidence>
<dbReference type="InterPro" id="IPR012454">
    <property type="entry name" value="DUF1659"/>
</dbReference>